<dbReference type="RefSeq" id="WP_120403425.1">
    <property type="nucleotide sequence ID" value="NZ_RAXV01000034.1"/>
</dbReference>
<dbReference type="NCBIfam" id="TIGR03915">
    <property type="entry name" value="SAM_7_link_chp"/>
    <property type="match status" value="1"/>
</dbReference>
<dbReference type="EMBL" id="RAXV01000034">
    <property type="protein sequence ID" value="RKG29741.1"/>
    <property type="molecule type" value="Genomic_DNA"/>
</dbReference>
<dbReference type="Pfam" id="PF13566">
    <property type="entry name" value="DUF4130"/>
    <property type="match status" value="1"/>
</dbReference>
<gene>
    <name evidence="2" type="ORF">D7V32_13815</name>
</gene>
<sequence>MPAAQIQYVFDGSKVGLLSCIFRAFQFKEFDVSLSLPNHCQHLLLADDSIDVANNPAHAERVWAGLQQRLSRTALRQFYLAYLSESLDAFQHLFDYAVHVFLNSYAVEKNYMQTSVLAVAQWAKKVGREKHRMEAFVRFKKTADDVYLSLIAPDFNVLPVIAPHFKTRYQDQKWLIYDETRQYGLYYDLSQIHEVSLNAHHIDAQIAAGHSQHFIIALNDAEELCDRLWKTYFQSVNIQERQNLKLHVQYVPQRYWRYLNEKQL</sequence>
<proteinExistence type="predicted"/>
<keyword evidence="3" id="KW-1185">Reference proteome</keyword>
<evidence type="ECO:0000259" key="1">
    <source>
        <dbReference type="Pfam" id="PF13566"/>
    </source>
</evidence>
<organism evidence="2 3">
    <name type="scientific">Acinetobacter tianfuensis</name>
    <dbReference type="NCBI Taxonomy" id="2419603"/>
    <lineage>
        <taxon>Bacteria</taxon>
        <taxon>Pseudomonadati</taxon>
        <taxon>Pseudomonadota</taxon>
        <taxon>Gammaproteobacteria</taxon>
        <taxon>Moraxellales</taxon>
        <taxon>Moraxellaceae</taxon>
        <taxon>Acinetobacter</taxon>
    </lineage>
</organism>
<dbReference type="InterPro" id="IPR025404">
    <property type="entry name" value="DUF4130"/>
</dbReference>
<name>A0A3A8ELK0_9GAMM</name>
<accession>A0A3A8ELK0</accession>
<dbReference type="OrthoDB" id="5290748at2"/>
<dbReference type="InterPro" id="IPR023875">
    <property type="entry name" value="DNA_repair_put"/>
</dbReference>
<dbReference type="Proteomes" id="UP000282388">
    <property type="component" value="Unassembled WGS sequence"/>
</dbReference>
<evidence type="ECO:0000313" key="2">
    <source>
        <dbReference type="EMBL" id="RKG29741.1"/>
    </source>
</evidence>
<comment type="caution">
    <text evidence="2">The sequence shown here is derived from an EMBL/GenBank/DDBJ whole genome shotgun (WGS) entry which is preliminary data.</text>
</comment>
<reference evidence="2 3" key="1">
    <citation type="submission" date="2018-09" db="EMBL/GenBank/DDBJ databases">
        <title>The draft genome of Acinetobacter spp. strains.</title>
        <authorList>
            <person name="Qin J."/>
            <person name="Feng Y."/>
            <person name="Zong Z."/>
        </authorList>
    </citation>
    <scope>NUCLEOTIDE SEQUENCE [LARGE SCALE GENOMIC DNA]</scope>
    <source>
        <strain evidence="2 3">WCHAc060012</strain>
    </source>
</reference>
<dbReference type="AlphaFoldDB" id="A0A3A8ELK0"/>
<feature type="domain" description="DUF4130" evidence="1">
    <location>
        <begin position="90"/>
        <end position="261"/>
    </location>
</feature>
<protein>
    <submittedName>
        <fullName evidence="2">DNA metabolism protein</fullName>
    </submittedName>
</protein>
<evidence type="ECO:0000313" key="3">
    <source>
        <dbReference type="Proteomes" id="UP000282388"/>
    </source>
</evidence>